<reference evidence="6" key="1">
    <citation type="submission" date="2023-07" db="EMBL/GenBank/DDBJ databases">
        <title>Black Yeasts Isolated from many extreme environments.</title>
        <authorList>
            <person name="Coleine C."/>
            <person name="Stajich J.E."/>
            <person name="Selbmann L."/>
        </authorList>
    </citation>
    <scope>NUCLEOTIDE SEQUENCE</scope>
    <source>
        <strain evidence="6">CCFEE 5485</strain>
    </source>
</reference>
<accession>A0AAE0WJ57</accession>
<evidence type="ECO:0000256" key="3">
    <source>
        <dbReference type="ARBA" id="ARBA00023163"/>
    </source>
</evidence>
<comment type="caution">
    <text evidence="6">The sequence shown here is derived from an EMBL/GenBank/DDBJ whole genome shotgun (WGS) entry which is preliminary data.</text>
</comment>
<dbReference type="GO" id="GO:0000124">
    <property type="term" value="C:SAGA complex"/>
    <property type="evidence" value="ECO:0007669"/>
    <property type="project" value="TreeGrafter"/>
</dbReference>
<organism evidence="6 7">
    <name type="scientific">Recurvomyces mirabilis</name>
    <dbReference type="NCBI Taxonomy" id="574656"/>
    <lineage>
        <taxon>Eukaryota</taxon>
        <taxon>Fungi</taxon>
        <taxon>Dikarya</taxon>
        <taxon>Ascomycota</taxon>
        <taxon>Pezizomycotina</taxon>
        <taxon>Dothideomycetes</taxon>
        <taxon>Dothideomycetidae</taxon>
        <taxon>Mycosphaerellales</taxon>
        <taxon>Teratosphaeriaceae</taxon>
        <taxon>Recurvomyces</taxon>
    </lineage>
</organism>
<proteinExistence type="predicted"/>
<evidence type="ECO:0000256" key="5">
    <source>
        <dbReference type="SAM" id="MobiDB-lite"/>
    </source>
</evidence>
<dbReference type="GO" id="GO:0005634">
    <property type="term" value="C:nucleus"/>
    <property type="evidence" value="ECO:0007669"/>
    <property type="project" value="UniProtKB-SubCell"/>
</dbReference>
<dbReference type="PANTHER" id="PTHR21277:SF5">
    <property type="entry name" value="TRANSCRIPTIONAL ADAPTER 1"/>
    <property type="match status" value="1"/>
</dbReference>
<name>A0AAE0WJ57_9PEZI</name>
<evidence type="ECO:0000256" key="2">
    <source>
        <dbReference type="ARBA" id="ARBA00023015"/>
    </source>
</evidence>
<feature type="compositionally biased region" description="Basic and acidic residues" evidence="5">
    <location>
        <begin position="178"/>
        <end position="192"/>
    </location>
</feature>
<dbReference type="Pfam" id="PF12767">
    <property type="entry name" value="SAGA-Tad1"/>
    <property type="match status" value="1"/>
</dbReference>
<feature type="region of interest" description="Disordered" evidence="5">
    <location>
        <begin position="160"/>
        <end position="192"/>
    </location>
</feature>
<protein>
    <recommendedName>
        <fullName evidence="8">Transcriptional co-activator</fullName>
    </recommendedName>
</protein>
<sequence length="467" mass="50495">MRSSRTTIGLVQVLRERIRRCDIMNPADLTLPTISPTLASKTLPTAQLLALKHGKAAVPRADVEAIYTQLKSALGDQWADYKTAINQYTLGNLNQNELSYVLQPLLTLAPAIIPTPATSSTPAAPTSILHLHNTLVVSLYTNIYRDPPPSDVAPWVVATDKPSSASKGGSGANAGANDKSEERVKKEAMSLHARDRRRIKTLKDGSVAVNDGYKAMLDYHHELAVKPPNHGDFGAPQSAGAGLAKTNWDLEIRRRYAQPLASETLEFPTQSDVQNRIEPICAEEGLAGSTQSAIASCAELVEQATEVFLKEMLGELYAHVGANAEGCVKTARYKRRLHKEEQEAERGAVQRNGAGRLPVELETQGLRNPLDMEDLRLGLQMSDSFLRTDRFLDEGIMLSRYADLDLGMTGMTNGYGKGGAVNGVGSRASAVVDPDAMAIDDMDAWKGSTTSNQMELMGVLDDCLAVG</sequence>
<dbReference type="Proteomes" id="UP001274830">
    <property type="component" value="Unassembled WGS sequence"/>
</dbReference>
<evidence type="ECO:0008006" key="8">
    <source>
        <dbReference type="Google" id="ProtNLM"/>
    </source>
</evidence>
<keyword evidence="2" id="KW-0805">Transcription regulation</keyword>
<dbReference type="EMBL" id="JAUTXT010000035">
    <property type="protein sequence ID" value="KAK3672196.1"/>
    <property type="molecule type" value="Genomic_DNA"/>
</dbReference>
<dbReference type="InterPro" id="IPR024738">
    <property type="entry name" value="Hfi1/Tada1"/>
</dbReference>
<evidence type="ECO:0000256" key="1">
    <source>
        <dbReference type="ARBA" id="ARBA00004123"/>
    </source>
</evidence>
<dbReference type="GO" id="GO:0006357">
    <property type="term" value="P:regulation of transcription by RNA polymerase II"/>
    <property type="evidence" value="ECO:0007669"/>
    <property type="project" value="TreeGrafter"/>
</dbReference>
<evidence type="ECO:0000313" key="7">
    <source>
        <dbReference type="Proteomes" id="UP001274830"/>
    </source>
</evidence>
<dbReference type="PANTHER" id="PTHR21277">
    <property type="entry name" value="TRANSCRIPTIONAL ADAPTER 1"/>
    <property type="match status" value="1"/>
</dbReference>
<keyword evidence="3" id="KW-0804">Transcription</keyword>
<evidence type="ECO:0000256" key="4">
    <source>
        <dbReference type="ARBA" id="ARBA00023242"/>
    </source>
</evidence>
<dbReference type="GO" id="GO:0003713">
    <property type="term" value="F:transcription coactivator activity"/>
    <property type="evidence" value="ECO:0007669"/>
    <property type="project" value="TreeGrafter"/>
</dbReference>
<evidence type="ECO:0000313" key="6">
    <source>
        <dbReference type="EMBL" id="KAK3672196.1"/>
    </source>
</evidence>
<dbReference type="AlphaFoldDB" id="A0AAE0WJ57"/>
<keyword evidence="7" id="KW-1185">Reference proteome</keyword>
<gene>
    <name evidence="6" type="ORF">LTR78_007949</name>
</gene>
<keyword evidence="4" id="KW-0539">Nucleus</keyword>
<comment type="subcellular location">
    <subcellularLocation>
        <location evidence="1">Nucleus</location>
    </subcellularLocation>
</comment>
<feature type="compositionally biased region" description="Low complexity" evidence="5">
    <location>
        <begin position="163"/>
        <end position="177"/>
    </location>
</feature>